<organism evidence="4 5">
    <name type="scientific">Streptomyces gamaensis</name>
    <dbReference type="NCBI Taxonomy" id="1763542"/>
    <lineage>
        <taxon>Bacteria</taxon>
        <taxon>Bacillati</taxon>
        <taxon>Actinomycetota</taxon>
        <taxon>Actinomycetes</taxon>
        <taxon>Kitasatosporales</taxon>
        <taxon>Streptomycetaceae</taxon>
        <taxon>Streptomyces</taxon>
    </lineage>
</organism>
<evidence type="ECO:0000259" key="3">
    <source>
        <dbReference type="Pfam" id="PF02668"/>
    </source>
</evidence>
<proteinExistence type="predicted"/>
<comment type="caution">
    <text evidence="4">The sequence shown here is derived from an EMBL/GenBank/DDBJ whole genome shotgun (WGS) entry which is preliminary data.</text>
</comment>
<evidence type="ECO:0000313" key="4">
    <source>
        <dbReference type="EMBL" id="MFC5719739.1"/>
    </source>
</evidence>
<protein>
    <submittedName>
        <fullName evidence="4">TauD/TfdA family dioxygenase</fullName>
    </submittedName>
</protein>
<reference evidence="5" key="1">
    <citation type="journal article" date="2019" name="Int. J. Syst. Evol. Microbiol.">
        <title>The Global Catalogue of Microorganisms (GCM) 10K type strain sequencing project: providing services to taxonomists for standard genome sequencing and annotation.</title>
        <authorList>
            <consortium name="The Broad Institute Genomics Platform"/>
            <consortium name="The Broad Institute Genome Sequencing Center for Infectious Disease"/>
            <person name="Wu L."/>
            <person name="Ma J."/>
        </authorList>
    </citation>
    <scope>NUCLEOTIDE SEQUENCE [LARGE SCALE GENOMIC DNA]</scope>
    <source>
        <strain evidence="5">CGMCC 4.7304</strain>
    </source>
</reference>
<evidence type="ECO:0000256" key="2">
    <source>
        <dbReference type="ARBA" id="ARBA00023004"/>
    </source>
</evidence>
<dbReference type="InterPro" id="IPR042098">
    <property type="entry name" value="TauD-like_sf"/>
</dbReference>
<name>A0ABW0YYI0_9ACTN</name>
<keyword evidence="5" id="KW-1185">Reference proteome</keyword>
<evidence type="ECO:0000313" key="5">
    <source>
        <dbReference type="Proteomes" id="UP001596083"/>
    </source>
</evidence>
<dbReference type="RefSeq" id="WP_390314842.1">
    <property type="nucleotide sequence ID" value="NZ_JBHSPB010000003.1"/>
</dbReference>
<dbReference type="EMBL" id="JBHSPB010000003">
    <property type="protein sequence ID" value="MFC5719739.1"/>
    <property type="molecule type" value="Genomic_DNA"/>
</dbReference>
<dbReference type="Proteomes" id="UP001596083">
    <property type="component" value="Unassembled WGS sequence"/>
</dbReference>
<feature type="domain" description="TauD/TfdA-like" evidence="3">
    <location>
        <begin position="103"/>
        <end position="308"/>
    </location>
</feature>
<dbReference type="SUPFAM" id="SSF51197">
    <property type="entry name" value="Clavaminate synthase-like"/>
    <property type="match status" value="1"/>
</dbReference>
<dbReference type="InterPro" id="IPR003819">
    <property type="entry name" value="TauD/TfdA-like"/>
</dbReference>
<keyword evidence="4" id="KW-0223">Dioxygenase</keyword>
<sequence length="333" mass="37620">MQPIYSLSQAERDALYNLLDGIGKHPYEDYPAFSRAVADVIDQGRVPAFFTEVCSRIRQERLSGTSQAHVLRNVPIDAEIPLLDNDDPVSDKHAKKTIFVGEALLELFNQLMGTPLLAYARNRGDFFTDVVAYNRFDGLFTGYSDSELYFHNDRTAHPVRADYISLLGMRCPDDVIYTGYVDGTALLEHLDEAQQATLREPYFVTAFDVFSREHNSELTESEKHPILYGHHSFRYMDTTTTVASDAPVEARDAIIALKDALAKAHKQRHRILTGDLFVLANQDGMHSREKIEILDPVRAKTRWLLKTYAFRDDAAADVHADAWLNGIRGLVAD</sequence>
<accession>A0ABW0YYI0</accession>
<keyword evidence="2" id="KW-0408">Iron</keyword>
<dbReference type="Gene3D" id="3.60.130.10">
    <property type="entry name" value="Clavaminate synthase-like"/>
    <property type="match status" value="1"/>
</dbReference>
<dbReference type="GO" id="GO:0051213">
    <property type="term" value="F:dioxygenase activity"/>
    <property type="evidence" value="ECO:0007669"/>
    <property type="project" value="UniProtKB-KW"/>
</dbReference>
<gene>
    <name evidence="4" type="ORF">ACFP1Z_06035</name>
</gene>
<evidence type="ECO:0000256" key="1">
    <source>
        <dbReference type="ARBA" id="ARBA00023002"/>
    </source>
</evidence>
<keyword evidence="1" id="KW-0560">Oxidoreductase</keyword>
<dbReference type="Pfam" id="PF02668">
    <property type="entry name" value="TauD"/>
    <property type="match status" value="1"/>
</dbReference>